<sequence length="507" mass="54366">MQKSYIKSDIIAGIIVFLVALPLCLGIALASGAPLISGIISGVIGGIIVTLFSNSSIGVSGPAAGLAVIVFTAIQQLGYSAFLMAVVLSGVLQLAMGFAKLGFITKLFPKSIIKGMLAGIGISIIFTQGANIVGTSEIKQNVIAAFQQGDIMHFFESIHVGAFAIFIVSFAILILFDKFKLNQNKYLKFFPAPLWVVILGIVSNVLLDKFAPGFSLSNTINGFMTTVSIPVIENFSDVETIFQLPDFGSILNSSVIATAILISLVGSIETLLCVEAADDLDPLKRKTNSNKELKAQGIGNIFSGLIGGLPITQVIVRSATNVSSGGKTRLSAFVHGITLLVCVAFLGATLNLIPLAALAAILLHVGYKLASKEVFKAHINQGKYVFIPFAVTAFGIVATDMLKGISLGILAHIILYVIQHINHPFKIHNEKDINTYRIVLSNNVSFVHRWKLIKAVENLPNTSTVIVDGSKSFFHDRQIPKILADLKKTRVAQKAHVEFIGIPYLNH</sequence>
<organism evidence="1 2">
    <name type="scientific">Halosquirtibacter laminarini</name>
    <dbReference type="NCBI Taxonomy" id="3374600"/>
    <lineage>
        <taxon>Bacteria</taxon>
        <taxon>Pseudomonadati</taxon>
        <taxon>Bacteroidota</taxon>
        <taxon>Bacteroidia</taxon>
        <taxon>Marinilabiliales</taxon>
        <taxon>Prolixibacteraceae</taxon>
        <taxon>Halosquirtibacter</taxon>
    </lineage>
</organism>
<evidence type="ECO:0000313" key="1">
    <source>
        <dbReference type="EMBL" id="QZE14873.1"/>
    </source>
</evidence>
<name>A0AC61NH52_9BACT</name>
<proteinExistence type="predicted"/>
<protein>
    <submittedName>
        <fullName evidence="1">SulP family inorganic anion transporter</fullName>
    </submittedName>
</protein>
<reference evidence="1" key="1">
    <citation type="submission" date="2021-08" db="EMBL/GenBank/DDBJ databases">
        <title>Novel anaerobic bacterium isolated from sea squirt in East Sea, Republic of Korea.</title>
        <authorList>
            <person name="Nguyen T.H."/>
            <person name="Li Z."/>
            <person name="Lee Y.-J."/>
            <person name="Ko J."/>
            <person name="Kim S.-G."/>
        </authorList>
    </citation>
    <scope>NUCLEOTIDE SEQUENCE</scope>
    <source>
        <strain evidence="1">KCTC 25031</strain>
    </source>
</reference>
<accession>A0AC61NH52</accession>
<dbReference type="EMBL" id="CP081303">
    <property type="protein sequence ID" value="QZE14873.1"/>
    <property type="molecule type" value="Genomic_DNA"/>
</dbReference>
<keyword evidence="2" id="KW-1185">Reference proteome</keyword>
<gene>
    <name evidence="1" type="ORF">K4L44_03155</name>
</gene>
<evidence type="ECO:0000313" key="2">
    <source>
        <dbReference type="Proteomes" id="UP000826212"/>
    </source>
</evidence>
<dbReference type="Proteomes" id="UP000826212">
    <property type="component" value="Chromosome"/>
</dbReference>